<organism evidence="1 2">
    <name type="scientific">Sander lucioperca</name>
    <name type="common">Pike-perch</name>
    <name type="synonym">Perca lucioperca</name>
    <dbReference type="NCBI Taxonomy" id="283035"/>
    <lineage>
        <taxon>Eukaryota</taxon>
        <taxon>Metazoa</taxon>
        <taxon>Chordata</taxon>
        <taxon>Craniata</taxon>
        <taxon>Vertebrata</taxon>
        <taxon>Euteleostomi</taxon>
        <taxon>Actinopterygii</taxon>
        <taxon>Neopterygii</taxon>
        <taxon>Teleostei</taxon>
        <taxon>Neoteleostei</taxon>
        <taxon>Acanthomorphata</taxon>
        <taxon>Eupercaria</taxon>
        <taxon>Perciformes</taxon>
        <taxon>Percoidei</taxon>
        <taxon>Percidae</taxon>
        <taxon>Luciopercinae</taxon>
        <taxon>Sander</taxon>
    </lineage>
</organism>
<evidence type="ECO:0000313" key="1">
    <source>
        <dbReference type="Ensembl" id="ENSSLUP00000034316.1"/>
    </source>
</evidence>
<reference evidence="1" key="2">
    <citation type="submission" date="2025-09" db="UniProtKB">
        <authorList>
            <consortium name="Ensembl"/>
        </authorList>
    </citation>
    <scope>IDENTIFICATION</scope>
</reference>
<evidence type="ECO:0000313" key="2">
    <source>
        <dbReference type="Proteomes" id="UP000694568"/>
    </source>
</evidence>
<sequence>MKVCPSVPEGLTGTPLPTCRLTVNEQLTRVDFLARFNDRIAEIKARPKTEWAPKPWPPKSNEV</sequence>
<name>A0A8D0D2T7_SANLU</name>
<keyword evidence="2" id="KW-1185">Reference proteome</keyword>
<reference evidence="1" key="1">
    <citation type="submission" date="2025-08" db="UniProtKB">
        <authorList>
            <consortium name="Ensembl"/>
        </authorList>
    </citation>
    <scope>IDENTIFICATION</scope>
</reference>
<proteinExistence type="predicted"/>
<dbReference type="AlphaFoldDB" id="A0A8D0D2T7"/>
<protein>
    <submittedName>
        <fullName evidence="1">Uncharacterized protein</fullName>
    </submittedName>
</protein>
<dbReference type="Proteomes" id="UP000694568">
    <property type="component" value="Unplaced"/>
</dbReference>
<accession>A0A8D0D2T7</accession>
<dbReference type="Ensembl" id="ENSSLUT00000035379.1">
    <property type="protein sequence ID" value="ENSSLUP00000034316.1"/>
    <property type="gene ID" value="ENSSLUG00000015253.1"/>
</dbReference>